<name>A0A2Z5UWT2_9COXI</name>
<organism evidence="1 2">
    <name type="scientific">Candidatus Rickettsiella viridis</name>
    <dbReference type="NCBI Taxonomy" id="676208"/>
    <lineage>
        <taxon>Bacteria</taxon>
        <taxon>Pseudomonadati</taxon>
        <taxon>Pseudomonadota</taxon>
        <taxon>Gammaproteobacteria</taxon>
        <taxon>Legionellales</taxon>
        <taxon>Coxiellaceae</taxon>
        <taxon>Rickettsiella</taxon>
    </lineage>
</organism>
<protein>
    <submittedName>
        <fullName evidence="1">Uncharacterized protein</fullName>
    </submittedName>
</protein>
<dbReference type="EMBL" id="AP018005">
    <property type="protein sequence ID" value="BBB15400.1"/>
    <property type="molecule type" value="Genomic_DNA"/>
</dbReference>
<dbReference type="KEGG" id="rvi:RVIR1_09200"/>
<sequence>MNIYLPNPPIEDTNEAIFKEVCAQFGLDKITYPFQTEEIKNYITQQMKSWELQAQIRDGRIK</sequence>
<keyword evidence="2" id="KW-1185">Reference proteome</keyword>
<evidence type="ECO:0000313" key="2">
    <source>
        <dbReference type="Proteomes" id="UP000282483"/>
    </source>
</evidence>
<dbReference type="AlphaFoldDB" id="A0A2Z5UWT2"/>
<proteinExistence type="predicted"/>
<evidence type="ECO:0000313" key="1">
    <source>
        <dbReference type="EMBL" id="BBB15400.1"/>
    </source>
</evidence>
<reference evidence="1 2" key="1">
    <citation type="submission" date="2017-03" db="EMBL/GenBank/DDBJ databases">
        <title>The genome sequence of Candidatus Rickettsiella viridis.</title>
        <authorList>
            <person name="Nikoh N."/>
            <person name="Tsuchida T."/>
            <person name="Yamaguchi K."/>
            <person name="Maeda T."/>
            <person name="Shigenobu S."/>
            <person name="Fukatsu T."/>
        </authorList>
    </citation>
    <scope>NUCLEOTIDE SEQUENCE [LARGE SCALE GENOMIC DNA]</scope>
    <source>
        <strain evidence="1 2">Ap-RA04</strain>
    </source>
</reference>
<gene>
    <name evidence="1" type="ORF">RVIR1_09200</name>
</gene>
<accession>A0A2Z5UWT2</accession>
<dbReference type="Proteomes" id="UP000282483">
    <property type="component" value="Chromosome"/>
</dbReference>